<reference evidence="1" key="1">
    <citation type="submission" date="2020-05" db="EMBL/GenBank/DDBJ databases">
        <title>Large-scale comparative analyses of tick genomes elucidate their genetic diversity and vector capacities.</title>
        <authorList>
            <person name="Jia N."/>
            <person name="Wang J."/>
            <person name="Shi W."/>
            <person name="Du L."/>
            <person name="Sun Y."/>
            <person name="Zhan W."/>
            <person name="Jiang J."/>
            <person name="Wang Q."/>
            <person name="Zhang B."/>
            <person name="Ji P."/>
            <person name="Sakyi L.B."/>
            <person name="Cui X."/>
            <person name="Yuan T."/>
            <person name="Jiang B."/>
            <person name="Yang W."/>
            <person name="Lam T.T.-Y."/>
            <person name="Chang Q."/>
            <person name="Ding S."/>
            <person name="Wang X."/>
            <person name="Zhu J."/>
            <person name="Ruan X."/>
            <person name="Zhao L."/>
            <person name="Wei J."/>
            <person name="Que T."/>
            <person name="Du C."/>
            <person name="Cheng J."/>
            <person name="Dai P."/>
            <person name="Han X."/>
            <person name="Huang E."/>
            <person name="Gao Y."/>
            <person name="Liu J."/>
            <person name="Shao H."/>
            <person name="Ye R."/>
            <person name="Li L."/>
            <person name="Wei W."/>
            <person name="Wang X."/>
            <person name="Wang C."/>
            <person name="Yang T."/>
            <person name="Huo Q."/>
            <person name="Li W."/>
            <person name="Guo W."/>
            <person name="Chen H."/>
            <person name="Zhou L."/>
            <person name="Ni X."/>
            <person name="Tian J."/>
            <person name="Zhou Y."/>
            <person name="Sheng Y."/>
            <person name="Liu T."/>
            <person name="Pan Y."/>
            <person name="Xia L."/>
            <person name="Li J."/>
            <person name="Zhao F."/>
            <person name="Cao W."/>
        </authorList>
    </citation>
    <scope>NUCLEOTIDE SEQUENCE</scope>
    <source>
        <strain evidence="1">Dsil-2018</strain>
    </source>
</reference>
<evidence type="ECO:0000313" key="2">
    <source>
        <dbReference type="Proteomes" id="UP000821865"/>
    </source>
</evidence>
<sequence length="188" mass="20315">MRVAAGWNIASETAISSVGSRSLFSPLAFVRGTPGSDSPASAELDRECAPATIAAARSRLPRQAGSSTGRSLLYSRRSAGKEEVAPSGRAPDHLVIKTHQLPSLERRQPPLLRRDGGALKDRSSGLSRIQRLRRRLSCSFGRLCPLGRRGGESEMHERNLLSHFGTRWRGLQLQSKLGSSRGSSSGFP</sequence>
<protein>
    <submittedName>
        <fullName evidence="1">Uncharacterized protein</fullName>
    </submittedName>
</protein>
<keyword evidence="2" id="KW-1185">Reference proteome</keyword>
<gene>
    <name evidence="1" type="ORF">HPB49_016703</name>
</gene>
<comment type="caution">
    <text evidence="1">The sequence shown here is derived from an EMBL/GenBank/DDBJ whole genome shotgun (WGS) entry which is preliminary data.</text>
</comment>
<organism evidence="1 2">
    <name type="scientific">Dermacentor silvarum</name>
    <name type="common">Tick</name>
    <dbReference type="NCBI Taxonomy" id="543639"/>
    <lineage>
        <taxon>Eukaryota</taxon>
        <taxon>Metazoa</taxon>
        <taxon>Ecdysozoa</taxon>
        <taxon>Arthropoda</taxon>
        <taxon>Chelicerata</taxon>
        <taxon>Arachnida</taxon>
        <taxon>Acari</taxon>
        <taxon>Parasitiformes</taxon>
        <taxon>Ixodida</taxon>
        <taxon>Ixodoidea</taxon>
        <taxon>Ixodidae</taxon>
        <taxon>Rhipicephalinae</taxon>
        <taxon>Dermacentor</taxon>
    </lineage>
</organism>
<dbReference type="EMBL" id="CM023470">
    <property type="protein sequence ID" value="KAH7980501.1"/>
    <property type="molecule type" value="Genomic_DNA"/>
</dbReference>
<name>A0ACB8E1V2_DERSI</name>
<proteinExistence type="predicted"/>
<accession>A0ACB8E1V2</accession>
<dbReference type="Proteomes" id="UP000821865">
    <property type="component" value="Chromosome 1"/>
</dbReference>
<evidence type="ECO:0000313" key="1">
    <source>
        <dbReference type="EMBL" id="KAH7980501.1"/>
    </source>
</evidence>